<dbReference type="AlphaFoldDB" id="A0A0K0D8L6"/>
<proteinExistence type="predicted"/>
<dbReference type="WBParaSite" id="ACAC_0000641101-mRNA-1">
    <property type="protein sequence ID" value="ACAC_0000641101-mRNA-1"/>
    <property type="gene ID" value="ACAC_0000641101"/>
</dbReference>
<evidence type="ECO:0000313" key="1">
    <source>
        <dbReference type="Proteomes" id="UP000035642"/>
    </source>
</evidence>
<name>A0A0K0D8L6_ANGCA</name>
<dbReference type="Proteomes" id="UP000035642">
    <property type="component" value="Unassembled WGS sequence"/>
</dbReference>
<reference evidence="2" key="2">
    <citation type="submission" date="2017-02" db="UniProtKB">
        <authorList>
            <consortium name="WormBaseParasite"/>
        </authorList>
    </citation>
    <scope>IDENTIFICATION</scope>
</reference>
<organism evidence="1 2">
    <name type="scientific">Angiostrongylus cantonensis</name>
    <name type="common">Rat lungworm</name>
    <dbReference type="NCBI Taxonomy" id="6313"/>
    <lineage>
        <taxon>Eukaryota</taxon>
        <taxon>Metazoa</taxon>
        <taxon>Ecdysozoa</taxon>
        <taxon>Nematoda</taxon>
        <taxon>Chromadorea</taxon>
        <taxon>Rhabditida</taxon>
        <taxon>Rhabditina</taxon>
        <taxon>Rhabditomorpha</taxon>
        <taxon>Strongyloidea</taxon>
        <taxon>Metastrongylidae</taxon>
        <taxon>Angiostrongylus</taxon>
    </lineage>
</organism>
<accession>A0A0K0D8L6</accession>
<evidence type="ECO:0000313" key="2">
    <source>
        <dbReference type="WBParaSite" id="ACAC_0000641101-mRNA-1"/>
    </source>
</evidence>
<keyword evidence="1" id="KW-1185">Reference proteome</keyword>
<protein>
    <submittedName>
        <fullName evidence="2">Ovule protein</fullName>
    </submittedName>
</protein>
<reference evidence="1" key="1">
    <citation type="submission" date="2012-09" db="EMBL/GenBank/DDBJ databases">
        <authorList>
            <person name="Martin A.A."/>
        </authorList>
    </citation>
    <scope>NUCLEOTIDE SEQUENCE</scope>
</reference>
<sequence length="88" mass="9559">MRKFPGSNSSSAQVVHSSQSSHISVVSRNASNIALYSPLRNVKERISVMVGWSSGLVFASNAKGPEFESQLGSTFALFSFVAYQCREL</sequence>